<dbReference type="GO" id="GO:0043130">
    <property type="term" value="F:ubiquitin binding"/>
    <property type="evidence" value="ECO:0007669"/>
    <property type="project" value="TreeGrafter"/>
</dbReference>
<feature type="domain" description="Ubiquitin-like" evidence="3">
    <location>
        <begin position="363"/>
        <end position="437"/>
    </location>
</feature>
<feature type="region of interest" description="Disordered" evidence="1">
    <location>
        <begin position="134"/>
        <end position="190"/>
    </location>
</feature>
<reference evidence="6" key="1">
    <citation type="journal article" date="2019" name="Nat. Commun.">
        <title>Expansion of phycobilisome linker gene families in mesophilic red algae.</title>
        <authorList>
            <person name="Lee J."/>
            <person name="Kim D."/>
            <person name="Bhattacharya D."/>
            <person name="Yoon H.S."/>
        </authorList>
    </citation>
    <scope>NUCLEOTIDE SEQUENCE [LARGE SCALE GENOMIC DNA]</scope>
    <source>
        <strain evidence="6">CCMP 1328</strain>
    </source>
</reference>
<dbReference type="SMART" id="SM00553">
    <property type="entry name" value="SEP"/>
    <property type="match status" value="1"/>
</dbReference>
<dbReference type="InterPro" id="IPR000626">
    <property type="entry name" value="Ubiquitin-like_dom"/>
</dbReference>
<evidence type="ECO:0000313" key="5">
    <source>
        <dbReference type="EMBL" id="KAA8491426.1"/>
    </source>
</evidence>
<feature type="compositionally biased region" description="Acidic residues" evidence="1">
    <location>
        <begin position="136"/>
        <end position="145"/>
    </location>
</feature>
<dbReference type="GO" id="GO:0005829">
    <property type="term" value="C:cytosol"/>
    <property type="evidence" value="ECO:0007669"/>
    <property type="project" value="TreeGrafter"/>
</dbReference>
<evidence type="ECO:0000259" key="2">
    <source>
        <dbReference type="PROSITE" id="PS50033"/>
    </source>
</evidence>
<dbReference type="Pfam" id="PF14555">
    <property type="entry name" value="UBA_4"/>
    <property type="match status" value="1"/>
</dbReference>
<dbReference type="GO" id="GO:0031468">
    <property type="term" value="P:nuclear membrane reassembly"/>
    <property type="evidence" value="ECO:0007669"/>
    <property type="project" value="TreeGrafter"/>
</dbReference>
<dbReference type="Pfam" id="PF00789">
    <property type="entry name" value="UBX"/>
    <property type="match status" value="1"/>
</dbReference>
<protein>
    <submittedName>
        <fullName evidence="5">NSFL1 cofactor p47</fullName>
    </submittedName>
</protein>
<dbReference type="GO" id="GO:0043161">
    <property type="term" value="P:proteasome-mediated ubiquitin-dependent protein catabolic process"/>
    <property type="evidence" value="ECO:0007669"/>
    <property type="project" value="TreeGrafter"/>
</dbReference>
<gene>
    <name evidence="5" type="ORF">FVE85_2441</name>
</gene>
<sequence length="437" mass="46875">MRCVCWRLWERGKKAQRAWCVVGRVAMADQGQDPARVDKVVQFMSVTGADVSTANFFLESAAWDVSAAVAAFLDHGAAGDAPGSGAGPTAAPRASAGVAAPAATPAPSNQAERSAATSAAGKSRFATLADVMARNEDDEEDDDEPQGYYAGGEKSGQMIQDPRDIDRRRGEKQRRERAAAAGERTDISESIMERARQMASQMDTELQKARDNQKFVGAGYRLGDEAGASDQAQAPSQPAALGRKLITKRLVFYQNGFVIEGPNAVLRAYDDPSNAEFLHDVERGFVPREMESDEVAQVDIELENRRNEEYVPPKPQVVPFSGSGMRLRDASSSTVAAVTAPTASAASGSNARAPSVDEQLPVYSVQVRLADGRRLVARLNESHTIADLRAFVNTSDPASSAHAYDLALTFPKKVLADTSKTLKDEGLKGAVVVQTMR</sequence>
<dbReference type="Gene3D" id="1.10.8.10">
    <property type="entry name" value="DNA helicase RuvA subunit, C-terminal domain"/>
    <property type="match status" value="1"/>
</dbReference>
<feature type="domain" description="UBX" evidence="2">
    <location>
        <begin position="358"/>
        <end position="435"/>
    </location>
</feature>
<dbReference type="Gene3D" id="3.10.20.90">
    <property type="entry name" value="Phosphatidylinositol 3-kinase Catalytic Subunit, Chain A, domain 1"/>
    <property type="match status" value="1"/>
</dbReference>
<dbReference type="GO" id="GO:0061025">
    <property type="term" value="P:membrane fusion"/>
    <property type="evidence" value="ECO:0007669"/>
    <property type="project" value="TreeGrafter"/>
</dbReference>
<dbReference type="GO" id="GO:0005634">
    <property type="term" value="C:nucleus"/>
    <property type="evidence" value="ECO:0007669"/>
    <property type="project" value="TreeGrafter"/>
</dbReference>
<dbReference type="SUPFAM" id="SSF102848">
    <property type="entry name" value="NSFL1 (p97 ATPase) cofactor p47, SEP domain"/>
    <property type="match status" value="1"/>
</dbReference>
<dbReference type="OMA" id="NKDHTDK"/>
<dbReference type="Gene3D" id="3.30.420.210">
    <property type="entry name" value="SEP domain"/>
    <property type="match status" value="1"/>
</dbReference>
<organism evidence="5 6">
    <name type="scientific">Porphyridium purpureum</name>
    <name type="common">Red alga</name>
    <name type="synonym">Porphyridium cruentum</name>
    <dbReference type="NCBI Taxonomy" id="35688"/>
    <lineage>
        <taxon>Eukaryota</taxon>
        <taxon>Rhodophyta</taxon>
        <taxon>Bangiophyceae</taxon>
        <taxon>Porphyridiales</taxon>
        <taxon>Porphyridiaceae</taxon>
        <taxon>Porphyridium</taxon>
    </lineage>
</organism>
<dbReference type="InterPro" id="IPR036241">
    <property type="entry name" value="NSFL1C_SEP_dom_sf"/>
</dbReference>
<dbReference type="SUPFAM" id="SSF46934">
    <property type="entry name" value="UBA-like"/>
    <property type="match status" value="1"/>
</dbReference>
<feature type="domain" description="SEP" evidence="4">
    <location>
        <begin position="245"/>
        <end position="311"/>
    </location>
</feature>
<evidence type="ECO:0000313" key="6">
    <source>
        <dbReference type="Proteomes" id="UP000324585"/>
    </source>
</evidence>
<evidence type="ECO:0000259" key="4">
    <source>
        <dbReference type="PROSITE" id="PS51399"/>
    </source>
</evidence>
<dbReference type="InterPro" id="IPR009060">
    <property type="entry name" value="UBA-like_sf"/>
</dbReference>
<dbReference type="InterPro" id="IPR012989">
    <property type="entry name" value="SEP_domain"/>
</dbReference>
<dbReference type="GO" id="GO:0007030">
    <property type="term" value="P:Golgi organization"/>
    <property type="evidence" value="ECO:0007669"/>
    <property type="project" value="TreeGrafter"/>
</dbReference>
<comment type="caution">
    <text evidence="5">The sequence shown here is derived from an EMBL/GenBank/DDBJ whole genome shotgun (WGS) entry which is preliminary data.</text>
</comment>
<dbReference type="PROSITE" id="PS50053">
    <property type="entry name" value="UBIQUITIN_2"/>
    <property type="match status" value="1"/>
</dbReference>
<dbReference type="PANTHER" id="PTHR23333">
    <property type="entry name" value="UBX DOMAIN CONTAINING PROTEIN"/>
    <property type="match status" value="1"/>
</dbReference>
<dbReference type="PANTHER" id="PTHR23333:SF20">
    <property type="entry name" value="NSFL1 COFACTOR P47"/>
    <property type="match status" value="1"/>
</dbReference>
<dbReference type="AlphaFoldDB" id="A0A5J4YJ40"/>
<feature type="region of interest" description="Disordered" evidence="1">
    <location>
        <begin position="81"/>
        <end position="122"/>
    </location>
</feature>
<dbReference type="Proteomes" id="UP000324585">
    <property type="component" value="Unassembled WGS sequence"/>
</dbReference>
<dbReference type="PROSITE" id="PS50033">
    <property type="entry name" value="UBX"/>
    <property type="match status" value="1"/>
</dbReference>
<evidence type="ECO:0000259" key="3">
    <source>
        <dbReference type="PROSITE" id="PS50053"/>
    </source>
</evidence>
<dbReference type="InterPro" id="IPR001012">
    <property type="entry name" value="UBX_dom"/>
</dbReference>
<accession>A0A5J4YJ40</accession>
<dbReference type="CDD" id="cd14348">
    <property type="entry name" value="UBA_p47"/>
    <property type="match status" value="1"/>
</dbReference>
<feature type="compositionally biased region" description="Low complexity" evidence="1">
    <location>
        <begin position="81"/>
        <end position="107"/>
    </location>
</feature>
<keyword evidence="6" id="KW-1185">Reference proteome</keyword>
<dbReference type="OrthoDB" id="25887at2759"/>
<dbReference type="GO" id="GO:0000045">
    <property type="term" value="P:autophagosome assembly"/>
    <property type="evidence" value="ECO:0007669"/>
    <property type="project" value="TreeGrafter"/>
</dbReference>
<dbReference type="SMART" id="SM00166">
    <property type="entry name" value="UBX"/>
    <property type="match status" value="1"/>
</dbReference>
<name>A0A5J4YJ40_PORPP</name>
<dbReference type="PROSITE" id="PS51399">
    <property type="entry name" value="SEP"/>
    <property type="match status" value="1"/>
</dbReference>
<dbReference type="SUPFAM" id="SSF54236">
    <property type="entry name" value="Ubiquitin-like"/>
    <property type="match status" value="1"/>
</dbReference>
<feature type="compositionally biased region" description="Basic and acidic residues" evidence="1">
    <location>
        <begin position="161"/>
        <end position="190"/>
    </location>
</feature>
<proteinExistence type="predicted"/>
<dbReference type="EMBL" id="VRMN01000013">
    <property type="protein sequence ID" value="KAA8491426.1"/>
    <property type="molecule type" value="Genomic_DNA"/>
</dbReference>
<feature type="compositionally biased region" description="Polar residues" evidence="1">
    <location>
        <begin position="108"/>
        <end position="117"/>
    </location>
</feature>
<dbReference type="Pfam" id="PF08059">
    <property type="entry name" value="SEP"/>
    <property type="match status" value="1"/>
</dbReference>
<dbReference type="CDD" id="cd01770">
    <property type="entry name" value="UBX_UBXN2"/>
    <property type="match status" value="1"/>
</dbReference>
<dbReference type="InterPro" id="IPR029071">
    <property type="entry name" value="Ubiquitin-like_domsf"/>
</dbReference>
<evidence type="ECO:0000256" key="1">
    <source>
        <dbReference type="SAM" id="MobiDB-lite"/>
    </source>
</evidence>